<sequence length="144" mass="15881">MWQREVCFLERSIMKPVGESLEVCCCGCVKNDMACSVAQDGVQWRDLGSLQQPLPLGFKRFSCLSLPSSWDYRCAPPCLANFCIFSRDGVLPCWPVSNSLPQVIHSPRPPKVLGLQAEPPSPAFCLIFISLALSAVPDTFLFNG</sequence>
<name>A0A8I3W775_CALJA</name>
<dbReference type="PANTHER" id="PTHR46254">
    <property type="entry name" value="PROTEIN GVQW1-RELATED"/>
    <property type="match status" value="1"/>
</dbReference>
<reference evidence="1 2" key="1">
    <citation type="submission" date="2009-03" db="EMBL/GenBank/DDBJ databases">
        <authorList>
            <person name="Warren W."/>
            <person name="Ye L."/>
            <person name="Minx P."/>
            <person name="Worley K."/>
            <person name="Gibbs R."/>
            <person name="Wilson R.K."/>
        </authorList>
    </citation>
    <scope>NUCLEOTIDE SEQUENCE [LARGE SCALE GENOMIC DNA]</scope>
</reference>
<dbReference type="AlphaFoldDB" id="A0A8I3W775"/>
<reference evidence="1" key="2">
    <citation type="submission" date="2025-08" db="UniProtKB">
        <authorList>
            <consortium name="Ensembl"/>
        </authorList>
    </citation>
    <scope>IDENTIFICATION</scope>
</reference>
<dbReference type="Proteomes" id="UP000008225">
    <property type="component" value="Chromosome X"/>
</dbReference>
<proteinExistence type="predicted"/>
<reference evidence="1" key="3">
    <citation type="submission" date="2025-09" db="UniProtKB">
        <authorList>
            <consortium name="Ensembl"/>
        </authorList>
    </citation>
    <scope>IDENTIFICATION</scope>
</reference>
<evidence type="ECO:0000313" key="1">
    <source>
        <dbReference type="Ensembl" id="ENSCJAP00000084836.1"/>
    </source>
</evidence>
<accession>A0A8I3W775</accession>
<dbReference type="GeneTree" id="ENSGT00940000161627"/>
<keyword evidence="2" id="KW-1185">Reference proteome</keyword>
<protein>
    <submittedName>
        <fullName evidence="1">Uncharacterized protein</fullName>
    </submittedName>
</protein>
<organism evidence="1 2">
    <name type="scientific">Callithrix jacchus</name>
    <name type="common">White-tufted-ear marmoset</name>
    <name type="synonym">Simia Jacchus</name>
    <dbReference type="NCBI Taxonomy" id="9483"/>
    <lineage>
        <taxon>Eukaryota</taxon>
        <taxon>Metazoa</taxon>
        <taxon>Chordata</taxon>
        <taxon>Craniata</taxon>
        <taxon>Vertebrata</taxon>
        <taxon>Euteleostomi</taxon>
        <taxon>Mammalia</taxon>
        <taxon>Eutheria</taxon>
        <taxon>Euarchontoglires</taxon>
        <taxon>Primates</taxon>
        <taxon>Haplorrhini</taxon>
        <taxon>Platyrrhini</taxon>
        <taxon>Cebidae</taxon>
        <taxon>Callitrichinae</taxon>
        <taxon>Callithrix</taxon>
        <taxon>Callithrix</taxon>
    </lineage>
</organism>
<dbReference type="Ensembl" id="ENSCJAT00000141307.1">
    <property type="protein sequence ID" value="ENSCJAP00000084836.1"/>
    <property type="gene ID" value="ENSCJAG00000074350.1"/>
</dbReference>
<evidence type="ECO:0000313" key="2">
    <source>
        <dbReference type="Proteomes" id="UP000008225"/>
    </source>
</evidence>